<protein>
    <submittedName>
        <fullName evidence="2">Uncharacterized protein</fullName>
    </submittedName>
</protein>
<proteinExistence type="predicted"/>
<feature type="compositionally biased region" description="Basic residues" evidence="1">
    <location>
        <begin position="1"/>
        <end position="13"/>
    </location>
</feature>
<evidence type="ECO:0000313" key="3">
    <source>
        <dbReference type="Proteomes" id="UP001187192"/>
    </source>
</evidence>
<dbReference type="EMBL" id="BTGU01017461">
    <property type="protein sequence ID" value="GMN74689.1"/>
    <property type="molecule type" value="Genomic_DNA"/>
</dbReference>
<dbReference type="Proteomes" id="UP001187192">
    <property type="component" value="Unassembled WGS sequence"/>
</dbReference>
<feature type="region of interest" description="Disordered" evidence="1">
    <location>
        <begin position="1"/>
        <end position="42"/>
    </location>
</feature>
<gene>
    <name evidence="2" type="ORF">TIFTF001_055448</name>
</gene>
<name>A0AA88JHB4_FICCA</name>
<reference evidence="2" key="1">
    <citation type="submission" date="2023-07" db="EMBL/GenBank/DDBJ databases">
        <title>draft genome sequence of fig (Ficus carica).</title>
        <authorList>
            <person name="Takahashi T."/>
            <person name="Nishimura K."/>
        </authorList>
    </citation>
    <scope>NUCLEOTIDE SEQUENCE</scope>
</reference>
<organism evidence="2 3">
    <name type="scientific">Ficus carica</name>
    <name type="common">Common fig</name>
    <dbReference type="NCBI Taxonomy" id="3494"/>
    <lineage>
        <taxon>Eukaryota</taxon>
        <taxon>Viridiplantae</taxon>
        <taxon>Streptophyta</taxon>
        <taxon>Embryophyta</taxon>
        <taxon>Tracheophyta</taxon>
        <taxon>Spermatophyta</taxon>
        <taxon>Magnoliopsida</taxon>
        <taxon>eudicotyledons</taxon>
        <taxon>Gunneridae</taxon>
        <taxon>Pentapetalae</taxon>
        <taxon>rosids</taxon>
        <taxon>fabids</taxon>
        <taxon>Rosales</taxon>
        <taxon>Moraceae</taxon>
        <taxon>Ficeae</taxon>
        <taxon>Ficus</taxon>
    </lineage>
</organism>
<dbReference type="AlphaFoldDB" id="A0AA88JHB4"/>
<sequence length="42" mass="4530">VRVQPKTHPKRLPRIAVVPGKPDANPTSGKACLLQQSQRAVS</sequence>
<accession>A0AA88JHB4</accession>
<evidence type="ECO:0000313" key="2">
    <source>
        <dbReference type="EMBL" id="GMN74689.1"/>
    </source>
</evidence>
<feature type="non-terminal residue" evidence="2">
    <location>
        <position position="1"/>
    </location>
</feature>
<keyword evidence="3" id="KW-1185">Reference proteome</keyword>
<comment type="caution">
    <text evidence="2">The sequence shown here is derived from an EMBL/GenBank/DDBJ whole genome shotgun (WGS) entry which is preliminary data.</text>
</comment>
<evidence type="ECO:0000256" key="1">
    <source>
        <dbReference type="SAM" id="MobiDB-lite"/>
    </source>
</evidence>